<keyword evidence="4" id="KW-0479">Metal-binding</keyword>
<evidence type="ECO:0000256" key="5">
    <source>
        <dbReference type="ARBA" id="ARBA00022842"/>
    </source>
</evidence>
<dbReference type="EMBL" id="FNWT01000004">
    <property type="protein sequence ID" value="SEH51282.1"/>
    <property type="molecule type" value="Genomic_DNA"/>
</dbReference>
<keyword evidence="3 6" id="KW-0808">Transferase</keyword>
<keyword evidence="8" id="KW-1185">Reference proteome</keyword>
<evidence type="ECO:0000256" key="3">
    <source>
        <dbReference type="ARBA" id="ARBA00022679"/>
    </source>
</evidence>
<reference evidence="7 8" key="1">
    <citation type="submission" date="2016-10" db="EMBL/GenBank/DDBJ databases">
        <authorList>
            <person name="Varghese N."/>
            <person name="Submissions S."/>
        </authorList>
    </citation>
    <scope>NUCLEOTIDE SEQUENCE [LARGE SCALE GENOMIC DNA]</scope>
    <source>
        <strain evidence="7 8">WCP15</strain>
    </source>
</reference>
<evidence type="ECO:0000313" key="7">
    <source>
        <dbReference type="EMBL" id="SEH51282.1"/>
    </source>
</evidence>
<dbReference type="SFLD" id="SFLDS00005">
    <property type="entry name" value="Isoprenoid_Synthase_Type_I"/>
    <property type="match status" value="1"/>
</dbReference>
<dbReference type="InterPro" id="IPR033749">
    <property type="entry name" value="Polyprenyl_synt_CS"/>
</dbReference>
<name>A0A1H6INM4_9ACTN</name>
<dbReference type="PROSITE" id="PS00723">
    <property type="entry name" value="POLYPRENYL_SYNTHASE_1"/>
    <property type="match status" value="1"/>
</dbReference>
<dbReference type="Gene3D" id="1.10.600.10">
    <property type="entry name" value="Farnesyl Diphosphate Synthase"/>
    <property type="match status" value="1"/>
</dbReference>
<evidence type="ECO:0000313" key="8">
    <source>
        <dbReference type="Proteomes" id="UP000199135"/>
    </source>
</evidence>
<evidence type="ECO:0000256" key="4">
    <source>
        <dbReference type="ARBA" id="ARBA00022723"/>
    </source>
</evidence>
<comment type="cofactor">
    <cofactor evidence="1">
        <name>Mg(2+)</name>
        <dbReference type="ChEBI" id="CHEBI:18420"/>
    </cofactor>
</comment>
<dbReference type="InterPro" id="IPR000092">
    <property type="entry name" value="Polyprenyl_synt"/>
</dbReference>
<dbReference type="CDD" id="cd00685">
    <property type="entry name" value="Trans_IPPS_HT"/>
    <property type="match status" value="1"/>
</dbReference>
<dbReference type="SFLD" id="SFLDG01017">
    <property type="entry name" value="Polyprenyl_Transferase_Like"/>
    <property type="match status" value="1"/>
</dbReference>
<organism evidence="7 8">
    <name type="scientific">Parafannyhessea umbonata</name>
    <dbReference type="NCBI Taxonomy" id="604330"/>
    <lineage>
        <taxon>Bacteria</taxon>
        <taxon>Bacillati</taxon>
        <taxon>Actinomycetota</taxon>
        <taxon>Coriobacteriia</taxon>
        <taxon>Coriobacteriales</taxon>
        <taxon>Atopobiaceae</taxon>
        <taxon>Parafannyhessea</taxon>
    </lineage>
</organism>
<keyword evidence="5" id="KW-0460">Magnesium</keyword>
<dbReference type="Pfam" id="PF00348">
    <property type="entry name" value="polyprenyl_synt"/>
    <property type="match status" value="1"/>
</dbReference>
<gene>
    <name evidence="7" type="ORF">SAMN05216447_10479</name>
</gene>
<dbReference type="SUPFAM" id="SSF48576">
    <property type="entry name" value="Terpenoid synthases"/>
    <property type="match status" value="1"/>
</dbReference>
<dbReference type="RefSeq" id="WP_234970744.1">
    <property type="nucleotide sequence ID" value="NZ_FNWT01000004.1"/>
</dbReference>
<sequence length="369" mass="39762">MPNNEAQSSEAPLGVHAAEKHMGAQGFVAYLAERHQAIEDALRRTQPNASKAGEPGDGIRLDLSRYLYDPLSRFTSSGGKRTRPALCMLGAEAVGADPARALSFACAVENFQSAALIHDDIADKGELRRGEPCVHVTEGVGVAINIGDLALVNASRVVLDDETLGAETKLRLLRELTALEERTIEGQALDLGWVRDGRWNITPDDYLYMAAHKTAYYSAAVPLAAGAICGGASERQVGALREFGMSCGLAFQLQDDLLNLVGNAAAQGKDFRSDITEGKRTLAAVWALAQLDEDERAELQALLDSGTTDEGDLARTVELMRQSGAIEHVRDEARRLVDDAKGRLASADFFPKSYATLISMADFFVERLG</sequence>
<evidence type="ECO:0000256" key="2">
    <source>
        <dbReference type="ARBA" id="ARBA00006706"/>
    </source>
</evidence>
<evidence type="ECO:0000256" key="6">
    <source>
        <dbReference type="RuleBase" id="RU004466"/>
    </source>
</evidence>
<dbReference type="Proteomes" id="UP000199135">
    <property type="component" value="Unassembled WGS sequence"/>
</dbReference>
<accession>A0A1H6INM4</accession>
<dbReference type="InterPro" id="IPR008949">
    <property type="entry name" value="Isoprenoid_synthase_dom_sf"/>
</dbReference>
<dbReference type="PANTHER" id="PTHR12001">
    <property type="entry name" value="GERANYLGERANYL PYROPHOSPHATE SYNTHASE"/>
    <property type="match status" value="1"/>
</dbReference>
<comment type="similarity">
    <text evidence="2 6">Belongs to the FPP/GGPP synthase family.</text>
</comment>
<dbReference type="PANTHER" id="PTHR12001:SF85">
    <property type="entry name" value="SHORT CHAIN ISOPRENYL DIPHOSPHATE SYNTHASE"/>
    <property type="match status" value="1"/>
</dbReference>
<comment type="caution">
    <text evidence="7">The sequence shown here is derived from an EMBL/GenBank/DDBJ whole genome shotgun (WGS) entry which is preliminary data.</text>
</comment>
<evidence type="ECO:0000256" key="1">
    <source>
        <dbReference type="ARBA" id="ARBA00001946"/>
    </source>
</evidence>
<protein>
    <submittedName>
        <fullName evidence="7">Geranylgeranyl diphosphate synthase, type I</fullName>
    </submittedName>
</protein>
<proteinExistence type="inferred from homology"/>